<gene>
    <name evidence="2" type="ORF">GPUH_LOCUS26291</name>
</gene>
<dbReference type="WBParaSite" id="GPUH_0002632101-mRNA-1">
    <property type="protein sequence ID" value="GPUH_0002632101-mRNA-1"/>
    <property type="gene ID" value="GPUH_0002632101"/>
</dbReference>
<reference evidence="2 3" key="2">
    <citation type="submission" date="2018-11" db="EMBL/GenBank/DDBJ databases">
        <authorList>
            <consortium name="Pathogen Informatics"/>
        </authorList>
    </citation>
    <scope>NUCLEOTIDE SEQUENCE [LARGE SCALE GENOMIC DNA]</scope>
</reference>
<feature type="compositionally biased region" description="Basic and acidic residues" evidence="1">
    <location>
        <begin position="39"/>
        <end position="50"/>
    </location>
</feature>
<name>A0A183EZA0_9BILA</name>
<evidence type="ECO:0000256" key="1">
    <source>
        <dbReference type="SAM" id="MobiDB-lite"/>
    </source>
</evidence>
<evidence type="ECO:0000313" key="3">
    <source>
        <dbReference type="Proteomes" id="UP000271098"/>
    </source>
</evidence>
<reference evidence="4" key="1">
    <citation type="submission" date="2016-06" db="UniProtKB">
        <authorList>
            <consortium name="WormBaseParasite"/>
        </authorList>
    </citation>
    <scope>IDENTIFICATION</scope>
</reference>
<keyword evidence="3" id="KW-1185">Reference proteome</keyword>
<proteinExistence type="predicted"/>
<dbReference type="AlphaFoldDB" id="A0A183EZA0"/>
<protein>
    <submittedName>
        <fullName evidence="4">BZIP domain-containing protein</fullName>
    </submittedName>
</protein>
<evidence type="ECO:0000313" key="2">
    <source>
        <dbReference type="EMBL" id="VDN45349.1"/>
    </source>
</evidence>
<accession>A0A183EZA0</accession>
<sequence length="90" mass="10311">MPRRRVNRTERLASQVRRRERNTEFIRQRRASSAPHSEGSTRNDVEERTASSHLLLLDDAVGADRSPEREQTGNGAEPMQWARADNQPTS</sequence>
<dbReference type="EMBL" id="UYRT01109805">
    <property type="protein sequence ID" value="VDN45349.1"/>
    <property type="molecule type" value="Genomic_DNA"/>
</dbReference>
<feature type="region of interest" description="Disordered" evidence="1">
    <location>
        <begin position="1"/>
        <end position="90"/>
    </location>
</feature>
<evidence type="ECO:0000313" key="4">
    <source>
        <dbReference type="WBParaSite" id="GPUH_0002632101-mRNA-1"/>
    </source>
</evidence>
<organism evidence="4">
    <name type="scientific">Gongylonema pulchrum</name>
    <dbReference type="NCBI Taxonomy" id="637853"/>
    <lineage>
        <taxon>Eukaryota</taxon>
        <taxon>Metazoa</taxon>
        <taxon>Ecdysozoa</taxon>
        <taxon>Nematoda</taxon>
        <taxon>Chromadorea</taxon>
        <taxon>Rhabditida</taxon>
        <taxon>Spirurina</taxon>
        <taxon>Spiruromorpha</taxon>
        <taxon>Spiruroidea</taxon>
        <taxon>Gongylonematidae</taxon>
        <taxon>Gongylonema</taxon>
    </lineage>
</organism>
<dbReference type="Proteomes" id="UP000271098">
    <property type="component" value="Unassembled WGS sequence"/>
</dbReference>